<accession>A0A2H9U0H1</accession>
<dbReference type="Pfam" id="PF01032">
    <property type="entry name" value="FecCD"/>
    <property type="match status" value="1"/>
</dbReference>
<evidence type="ECO:0000256" key="6">
    <source>
        <dbReference type="ARBA" id="ARBA00022989"/>
    </source>
</evidence>
<feature type="transmembrane region" description="Helical" evidence="8">
    <location>
        <begin position="244"/>
        <end position="271"/>
    </location>
</feature>
<gene>
    <name evidence="9" type="ORF">CUC53_17895</name>
</gene>
<evidence type="ECO:0000313" key="9">
    <source>
        <dbReference type="EMBL" id="PJG57448.1"/>
    </source>
</evidence>
<comment type="caution">
    <text evidence="9">The sequence shown here is derived from an EMBL/GenBank/DDBJ whole genome shotgun (WGS) entry which is preliminary data.</text>
</comment>
<dbReference type="InterPro" id="IPR000522">
    <property type="entry name" value="ABC_transptr_permease_BtuC"/>
</dbReference>
<keyword evidence="4" id="KW-1003">Cell membrane</keyword>
<feature type="transmembrane region" description="Helical" evidence="8">
    <location>
        <begin position="193"/>
        <end position="214"/>
    </location>
</feature>
<keyword evidence="3" id="KW-0813">Transport</keyword>
<dbReference type="GO" id="GO:0033214">
    <property type="term" value="P:siderophore-iron import into cell"/>
    <property type="evidence" value="ECO:0007669"/>
    <property type="project" value="TreeGrafter"/>
</dbReference>
<evidence type="ECO:0000313" key="10">
    <source>
        <dbReference type="Proteomes" id="UP000235861"/>
    </source>
</evidence>
<keyword evidence="7 8" id="KW-0472">Membrane</keyword>
<feature type="transmembrane region" description="Helical" evidence="8">
    <location>
        <begin position="61"/>
        <end position="83"/>
    </location>
</feature>
<protein>
    <submittedName>
        <fullName evidence="9">ABC transporter permease</fullName>
    </submittedName>
</protein>
<keyword evidence="6 8" id="KW-1133">Transmembrane helix</keyword>
<feature type="transmembrane region" description="Helical" evidence="8">
    <location>
        <begin position="314"/>
        <end position="331"/>
    </location>
</feature>
<evidence type="ECO:0000256" key="7">
    <source>
        <dbReference type="ARBA" id="ARBA00023136"/>
    </source>
</evidence>
<proteinExistence type="inferred from homology"/>
<dbReference type="OrthoDB" id="9055647at2"/>
<reference evidence="9 10" key="1">
    <citation type="submission" date="2017-11" db="EMBL/GenBank/DDBJ databases">
        <title>Draft genome sequence of environmental isolate Aeromonas cavernicola sp. nov. MDC 2508.</title>
        <authorList>
            <person name="Colston S.M."/>
            <person name="Navarro A."/>
            <person name="Martinez-Murcia A.J."/>
            <person name="Graf J."/>
        </authorList>
    </citation>
    <scope>NUCLEOTIDE SEQUENCE [LARGE SCALE GENOMIC DNA]</scope>
    <source>
        <strain evidence="9 10">MDC 2508</strain>
    </source>
</reference>
<dbReference type="SUPFAM" id="SSF81345">
    <property type="entry name" value="ABC transporter involved in vitamin B12 uptake, BtuC"/>
    <property type="match status" value="1"/>
</dbReference>
<dbReference type="GO" id="GO:0022857">
    <property type="term" value="F:transmembrane transporter activity"/>
    <property type="evidence" value="ECO:0007669"/>
    <property type="project" value="InterPro"/>
</dbReference>
<dbReference type="Proteomes" id="UP000235861">
    <property type="component" value="Unassembled WGS sequence"/>
</dbReference>
<dbReference type="GO" id="GO:0005886">
    <property type="term" value="C:plasma membrane"/>
    <property type="evidence" value="ECO:0007669"/>
    <property type="project" value="UniProtKB-SubCell"/>
</dbReference>
<organism evidence="9 10">
    <name type="scientific">Aeromonas cavernicola</name>
    <dbReference type="NCBI Taxonomy" id="1006623"/>
    <lineage>
        <taxon>Bacteria</taxon>
        <taxon>Pseudomonadati</taxon>
        <taxon>Pseudomonadota</taxon>
        <taxon>Gammaproteobacteria</taxon>
        <taxon>Aeromonadales</taxon>
        <taxon>Aeromonadaceae</taxon>
        <taxon>Aeromonas</taxon>
    </lineage>
</organism>
<feature type="transmembrane region" description="Helical" evidence="8">
    <location>
        <begin position="95"/>
        <end position="115"/>
    </location>
</feature>
<dbReference type="FunFam" id="1.10.3470.10:FF:000001">
    <property type="entry name" value="Vitamin B12 ABC transporter permease BtuC"/>
    <property type="match status" value="1"/>
</dbReference>
<keyword evidence="10" id="KW-1185">Reference proteome</keyword>
<dbReference type="PANTHER" id="PTHR30472">
    <property type="entry name" value="FERRIC ENTEROBACTIN TRANSPORT SYSTEM PERMEASE PROTEIN"/>
    <property type="match status" value="1"/>
</dbReference>
<dbReference type="CDD" id="cd06550">
    <property type="entry name" value="TM_ABC_iron-siderophores_like"/>
    <property type="match status" value="1"/>
</dbReference>
<sequence length="333" mass="35454">MSLKLNSHQLMWLFGLVALVVVFLLSLRFGSITFSLSDVLSGLMSFGNEQMNMTSRILVDLRLPRALLAIIGGAGLAMVGALLQTATRNDLADPFLFGLSAGASAGAVLVITRLGDTLGAWTLPVAAFIGGIVSASAVIMLFSMQKKRGNDNLVLCGLAISFLFGAATSFLIYSGDQRAASSILFWTMGGLGLARWDNLLFALVGLLCVVGLAFKRYRALDTLLVGDQTIHSLGINVHRLRSEIFICCAFCTASIVALTGVVGFIGLMVPHLVRPFTGMTHKYVLPLVALWGAVMLTTGDVLSRTILSPQELPVGIITGALGGTFVLYLVWKK</sequence>
<dbReference type="Gene3D" id="1.10.3470.10">
    <property type="entry name" value="ABC transporter involved in vitamin B12 uptake, BtuC"/>
    <property type="match status" value="1"/>
</dbReference>
<feature type="transmembrane region" description="Helical" evidence="8">
    <location>
        <begin position="283"/>
        <end position="302"/>
    </location>
</feature>
<evidence type="ECO:0000256" key="4">
    <source>
        <dbReference type="ARBA" id="ARBA00022475"/>
    </source>
</evidence>
<dbReference type="InterPro" id="IPR037294">
    <property type="entry name" value="ABC_BtuC-like"/>
</dbReference>
<evidence type="ECO:0000256" key="2">
    <source>
        <dbReference type="ARBA" id="ARBA00007935"/>
    </source>
</evidence>
<comment type="similarity">
    <text evidence="2">Belongs to the binding-protein-dependent transport system permease family. FecCD subfamily.</text>
</comment>
<name>A0A2H9U0H1_9GAMM</name>
<evidence type="ECO:0000256" key="1">
    <source>
        <dbReference type="ARBA" id="ARBA00004651"/>
    </source>
</evidence>
<dbReference type="EMBL" id="PGGC01000215">
    <property type="protein sequence ID" value="PJG57448.1"/>
    <property type="molecule type" value="Genomic_DNA"/>
</dbReference>
<feature type="transmembrane region" description="Helical" evidence="8">
    <location>
        <begin position="153"/>
        <end position="173"/>
    </location>
</feature>
<evidence type="ECO:0000256" key="5">
    <source>
        <dbReference type="ARBA" id="ARBA00022692"/>
    </source>
</evidence>
<keyword evidence="5 8" id="KW-0812">Transmembrane</keyword>
<comment type="subcellular location">
    <subcellularLocation>
        <location evidence="1">Cell membrane</location>
        <topology evidence="1">Multi-pass membrane protein</topology>
    </subcellularLocation>
</comment>
<evidence type="ECO:0000256" key="3">
    <source>
        <dbReference type="ARBA" id="ARBA00022448"/>
    </source>
</evidence>
<feature type="transmembrane region" description="Helical" evidence="8">
    <location>
        <begin position="121"/>
        <end position="141"/>
    </location>
</feature>
<dbReference type="PANTHER" id="PTHR30472:SF67">
    <property type="entry name" value="PERMEASE OF ABC TRANSPORTER-RELATED"/>
    <property type="match status" value="1"/>
</dbReference>
<dbReference type="AlphaFoldDB" id="A0A2H9U0H1"/>
<evidence type="ECO:0000256" key="8">
    <source>
        <dbReference type="SAM" id="Phobius"/>
    </source>
</evidence>